<dbReference type="EMBL" id="JAGIBU010000001">
    <property type="protein sequence ID" value="MBS7823610.1"/>
    <property type="molecule type" value="Genomic_DNA"/>
</dbReference>
<dbReference type="GO" id="GO:0000725">
    <property type="term" value="P:recombinational repair"/>
    <property type="evidence" value="ECO:0007669"/>
    <property type="project" value="TreeGrafter"/>
</dbReference>
<dbReference type="Proteomes" id="UP000680020">
    <property type="component" value="Unassembled WGS sequence"/>
</dbReference>
<dbReference type="InterPro" id="IPR000212">
    <property type="entry name" value="DNA_helicase_UvrD/REP"/>
</dbReference>
<comment type="caution">
    <text evidence="8">The sequence shown here is derived from an EMBL/GenBank/DDBJ whole genome shotgun (WGS) entry which is preliminary data.</text>
</comment>
<evidence type="ECO:0000256" key="1">
    <source>
        <dbReference type="ARBA" id="ARBA00022741"/>
    </source>
</evidence>
<evidence type="ECO:0000259" key="7">
    <source>
        <dbReference type="Pfam" id="PF13361"/>
    </source>
</evidence>
<dbReference type="RefSeq" id="WP_213402189.1">
    <property type="nucleotide sequence ID" value="NZ_JAGIBT010000001.1"/>
</dbReference>
<sequence>MAFIIPTIKSSEGSMTAGENRFARRLQDKLDDDTVCWFNIPIHGYYPDFVLFHPQRGLLVLEVKDWKIDNIEIFSRLHVALRNVPEVLKENPLEQAKRSRREIVKQLGAGFLAQHRIAYGEGVVLTNITRKMYCEARFDEVLPEHLVICSDEMYESVPPEQLSAQLWGMLPFQMQTTLNDALIQRIRGTLYPEICIPLKQAELFSHEIVEAQAPESMGILKVMDLQQEQLARSLGVGHRIIHGVAGSGKTVILKYRAEYLAKSATQPILVVCYNKSLAQDLTLYFEHKNLSDKVHVYSFHAWCSAQLKAHGCQKPPKENNIDLYCQSLVTTVLNHLENKSLPRQQYAAVLIDEGHDFEADWYKIMVQMLDHTETLLILYDDAQSIYGVDKKKIKTFSSVGINARGRTTILRTNYRNPCTVLDFAKRFSDNYIAHEGDEDAVPLLEPKSAGRIGVKPLVMRIQNNDYQKEAHYIVEAMVNEHKNGRPWQDMAVIHRYTFFSDAIRKVCYFKSVPIATEENRMQGVRFITMHASKGLEFPFVCIPSVGRPYRHNGESSDEAKLLYVAITRSTDKLLVTYHDDSIFCPKLLEAAVSSES</sequence>
<evidence type="ECO:0000256" key="5">
    <source>
        <dbReference type="ARBA" id="ARBA00034923"/>
    </source>
</evidence>
<dbReference type="GO" id="GO:0005524">
    <property type="term" value="F:ATP binding"/>
    <property type="evidence" value="ECO:0007669"/>
    <property type="project" value="UniProtKB-KW"/>
</dbReference>
<dbReference type="Pfam" id="PF13245">
    <property type="entry name" value="AAA_19"/>
    <property type="match status" value="1"/>
</dbReference>
<evidence type="ECO:0000313" key="8">
    <source>
        <dbReference type="EMBL" id="MBS7823610.1"/>
    </source>
</evidence>
<evidence type="ECO:0000256" key="3">
    <source>
        <dbReference type="ARBA" id="ARBA00022806"/>
    </source>
</evidence>
<keyword evidence="4" id="KW-0067">ATP-binding</keyword>
<dbReference type="Gene3D" id="3.40.50.300">
    <property type="entry name" value="P-loop containing nucleotide triphosphate hydrolases"/>
    <property type="match status" value="2"/>
</dbReference>
<evidence type="ECO:0000256" key="4">
    <source>
        <dbReference type="ARBA" id="ARBA00022840"/>
    </source>
</evidence>
<dbReference type="InterPro" id="IPR011528">
    <property type="entry name" value="NERD"/>
</dbReference>
<keyword evidence="1" id="KW-0547">Nucleotide-binding</keyword>
<name>A0AB35BWN0_9GAMM</name>
<dbReference type="GO" id="GO:0003677">
    <property type="term" value="F:DNA binding"/>
    <property type="evidence" value="ECO:0007669"/>
    <property type="project" value="InterPro"/>
</dbReference>
<dbReference type="Pfam" id="PF13361">
    <property type="entry name" value="UvrD_C"/>
    <property type="match status" value="1"/>
</dbReference>
<dbReference type="InterPro" id="IPR027417">
    <property type="entry name" value="P-loop_NTPase"/>
</dbReference>
<dbReference type="PANTHER" id="PTHR11070:SF2">
    <property type="entry name" value="ATP-DEPENDENT DNA HELICASE SRS2"/>
    <property type="match status" value="1"/>
</dbReference>
<proteinExistence type="predicted"/>
<dbReference type="PANTHER" id="PTHR11070">
    <property type="entry name" value="UVRD / RECB / PCRA DNA HELICASE FAMILY MEMBER"/>
    <property type="match status" value="1"/>
</dbReference>
<feature type="domain" description="UvrD-like helicase C-terminal" evidence="7">
    <location>
        <begin position="520"/>
        <end position="579"/>
    </location>
</feature>
<dbReference type="AlphaFoldDB" id="A0AB35BWN0"/>
<evidence type="ECO:0000259" key="6">
    <source>
        <dbReference type="Pfam" id="PF08378"/>
    </source>
</evidence>
<dbReference type="SUPFAM" id="SSF52540">
    <property type="entry name" value="P-loop containing nucleoside triphosphate hydrolases"/>
    <property type="match status" value="1"/>
</dbReference>
<dbReference type="Pfam" id="PF08378">
    <property type="entry name" value="NERD"/>
    <property type="match status" value="1"/>
</dbReference>
<dbReference type="InterPro" id="IPR014017">
    <property type="entry name" value="DNA_helicase_UvrD-like_C"/>
</dbReference>
<evidence type="ECO:0000256" key="2">
    <source>
        <dbReference type="ARBA" id="ARBA00022801"/>
    </source>
</evidence>
<gene>
    <name evidence="8" type="ORF">J7561_00130</name>
</gene>
<evidence type="ECO:0000313" key="9">
    <source>
        <dbReference type="Proteomes" id="UP000680020"/>
    </source>
</evidence>
<organism evidence="8 9">
    <name type="scientific">Wohlfahrtiimonas chitiniclastica</name>
    <dbReference type="NCBI Taxonomy" id="400946"/>
    <lineage>
        <taxon>Bacteria</taxon>
        <taxon>Pseudomonadati</taxon>
        <taxon>Pseudomonadota</taxon>
        <taxon>Gammaproteobacteria</taxon>
        <taxon>Cardiobacteriales</taxon>
        <taxon>Ignatzschineriaceae</taxon>
        <taxon>Wohlfahrtiimonas</taxon>
    </lineage>
</organism>
<feature type="domain" description="NERD" evidence="6">
    <location>
        <begin position="17"/>
        <end position="108"/>
    </location>
</feature>
<dbReference type="GO" id="GO:0016787">
    <property type="term" value="F:hydrolase activity"/>
    <property type="evidence" value="ECO:0007669"/>
    <property type="project" value="UniProtKB-KW"/>
</dbReference>
<keyword evidence="3" id="KW-0347">Helicase</keyword>
<reference evidence="8" key="1">
    <citation type="submission" date="2021-03" db="EMBL/GenBank/DDBJ databases">
        <title>Identification and antibiotic profiling of Wohlfahrtiimonas chitiniclastica, an underestimated human pathogen.</title>
        <authorList>
            <person name="Kopf A."/>
            <person name="Bunk B."/>
            <person name="Coldewey S."/>
            <person name="Gunzer F."/>
            <person name="Riedel T."/>
            <person name="Schroettner P."/>
        </authorList>
    </citation>
    <scope>NUCLEOTIDE SEQUENCE</scope>
    <source>
        <strain evidence="8">DSM 100917</strain>
    </source>
</reference>
<protein>
    <recommendedName>
        <fullName evidence="5">DNA 3'-5' helicase II</fullName>
    </recommendedName>
</protein>
<dbReference type="GO" id="GO:0043138">
    <property type="term" value="F:3'-5' DNA helicase activity"/>
    <property type="evidence" value="ECO:0007669"/>
    <property type="project" value="TreeGrafter"/>
</dbReference>
<accession>A0AB35BWN0</accession>
<dbReference type="GO" id="GO:0005829">
    <property type="term" value="C:cytosol"/>
    <property type="evidence" value="ECO:0007669"/>
    <property type="project" value="TreeGrafter"/>
</dbReference>
<keyword evidence="2" id="KW-0378">Hydrolase</keyword>